<dbReference type="CDD" id="cd06852">
    <property type="entry name" value="GT_MraY"/>
    <property type="match status" value="1"/>
</dbReference>
<keyword evidence="3 12" id="KW-0132">Cell division</keyword>
<keyword evidence="16" id="KW-1185">Reference proteome</keyword>
<feature type="transmembrane region" description="Helical" evidence="12">
    <location>
        <begin position="270"/>
        <end position="291"/>
    </location>
</feature>
<keyword evidence="6 12" id="KW-0133">Cell shape</keyword>
<dbReference type="OrthoDB" id="9805475at2"/>
<keyword evidence="8 12" id="KW-1133">Transmembrane helix</keyword>
<evidence type="ECO:0000256" key="1">
    <source>
        <dbReference type="ARBA" id="ARBA00004141"/>
    </source>
</evidence>
<feature type="transmembrane region" description="Helical" evidence="12">
    <location>
        <begin position="246"/>
        <end position="263"/>
    </location>
</feature>
<evidence type="ECO:0000313" key="15">
    <source>
        <dbReference type="EMBL" id="QDT42414.1"/>
    </source>
</evidence>
<feature type="transmembrane region" description="Helical" evidence="12">
    <location>
        <begin position="141"/>
        <end position="157"/>
    </location>
</feature>
<keyword evidence="11 12" id="KW-0961">Cell wall biogenesis/degradation</keyword>
<keyword evidence="10 12" id="KW-0131">Cell cycle</keyword>
<evidence type="ECO:0000256" key="11">
    <source>
        <dbReference type="ARBA" id="ARBA00023316"/>
    </source>
</evidence>
<feature type="transmembrane region" description="Helical" evidence="12">
    <location>
        <begin position="297"/>
        <end position="318"/>
    </location>
</feature>
<dbReference type="InterPro" id="IPR003524">
    <property type="entry name" value="PNAcMuramoyl-5peptid_Trfase"/>
</dbReference>
<evidence type="ECO:0000256" key="4">
    <source>
        <dbReference type="ARBA" id="ARBA00022679"/>
    </source>
</evidence>
<sequence>MVIWLLKTFSPLLEQLEVLSTGDSRVFLTARIALASLSSFLIALLLGPLAIRWLEKRFRERVDSASEKLNEIHASKNATPTMGGIFIIGSILISTLLWADLANRYVQLGILTAAGFALLGAYDDWIKLSTTQNGLKPRQKLVVQILFSGFVGTLLYFSNTSLNSGLDLIMPVTRLTFYLGIFFIPWAIVVMTGSSNAVNLTDGLDGLASGCMVFAGSAFAGLTYLAGHKVMAEYLQVPYIPGAGELSILLGAAVGAVLGFLWFNCYPAQVFMGDTGSLPLGALLGFAALVIRQEALLVIAGGVFVVETLSVIMQVFWFRRTGNRLIACSPLHNHYLFKGQHEMKIVVRFWICSALLAIIAIASLKIAT</sequence>
<dbReference type="AlphaFoldDB" id="A0A517REV5"/>
<feature type="transmembrane region" description="Helical" evidence="12">
    <location>
        <begin position="206"/>
        <end position="226"/>
    </location>
</feature>
<evidence type="ECO:0000256" key="7">
    <source>
        <dbReference type="ARBA" id="ARBA00022984"/>
    </source>
</evidence>
<keyword evidence="7 12" id="KW-0573">Peptidoglycan synthesis</keyword>
<comment type="function">
    <text evidence="12">Catalyzes the initial step of the lipid cycle reactions in the biosynthesis of the cell wall peptidoglycan: transfers peptidoglycan precursor phospho-MurNAc-pentapeptide from UDP-MurNAc-pentapeptide onto the lipid carrier undecaprenyl phosphate, yielding undecaprenyl-pyrophosphoryl-MurNAc-pentapeptide, known as lipid I.</text>
</comment>
<dbReference type="PROSITE" id="PS01347">
    <property type="entry name" value="MRAY_1"/>
    <property type="match status" value="1"/>
</dbReference>
<comment type="catalytic activity">
    <reaction evidence="12">
        <text>UDP-N-acetyl-alpha-D-muramoyl-L-alanyl-gamma-D-glutamyl-meso-2,6-diaminopimeloyl-D-alanyl-D-alanine + di-trans,octa-cis-undecaprenyl phosphate = di-trans,octa-cis-undecaprenyl diphospho-N-acetyl-alpha-D-muramoyl-L-alanyl-D-glutamyl-meso-2,6-diaminopimeloyl-D-alanyl-D-alanine + UMP</text>
        <dbReference type="Rhea" id="RHEA:28386"/>
        <dbReference type="ChEBI" id="CHEBI:57865"/>
        <dbReference type="ChEBI" id="CHEBI:60392"/>
        <dbReference type="ChEBI" id="CHEBI:61386"/>
        <dbReference type="ChEBI" id="CHEBI:61387"/>
        <dbReference type="EC" id="2.7.8.13"/>
    </reaction>
</comment>
<comment type="subcellular location">
    <subcellularLocation>
        <location evidence="12">Cell membrane</location>
        <topology evidence="12">Multi-pass membrane protein</topology>
    </subcellularLocation>
    <subcellularLocation>
        <location evidence="1">Membrane</location>
        <topology evidence="1">Multi-pass membrane protein</topology>
    </subcellularLocation>
</comment>
<evidence type="ECO:0000256" key="10">
    <source>
        <dbReference type="ARBA" id="ARBA00023306"/>
    </source>
</evidence>
<dbReference type="UniPathway" id="UPA00219"/>
<evidence type="ECO:0000256" key="14">
    <source>
        <dbReference type="PIRSR" id="PIRSR600715-1"/>
    </source>
</evidence>
<dbReference type="Pfam" id="PF00953">
    <property type="entry name" value="Glycos_transf_4"/>
    <property type="match status" value="1"/>
</dbReference>
<evidence type="ECO:0000256" key="8">
    <source>
        <dbReference type="ARBA" id="ARBA00022989"/>
    </source>
</evidence>
<dbReference type="HAMAP" id="MF_00038">
    <property type="entry name" value="MraY"/>
    <property type="match status" value="1"/>
</dbReference>
<name>A0A517REV5_9PLAN</name>
<feature type="transmembrane region" description="Helical" evidence="12">
    <location>
        <begin position="78"/>
        <end position="99"/>
    </location>
</feature>
<evidence type="ECO:0000256" key="13">
    <source>
        <dbReference type="NCBIfam" id="TIGR00445"/>
    </source>
</evidence>
<evidence type="ECO:0000256" key="3">
    <source>
        <dbReference type="ARBA" id="ARBA00022618"/>
    </source>
</evidence>
<comment type="pathway">
    <text evidence="12">Cell wall biogenesis; peptidoglycan biosynthesis.</text>
</comment>
<feature type="binding site" evidence="14">
    <location>
        <position position="274"/>
    </location>
    <ligand>
        <name>Mg(2+)</name>
        <dbReference type="ChEBI" id="CHEBI:18420"/>
    </ligand>
</feature>
<comment type="similarity">
    <text evidence="2 12">Belongs to the glycosyltransferase 4 family. MraY subfamily.</text>
</comment>
<dbReference type="EC" id="2.7.8.13" evidence="12 13"/>
<evidence type="ECO:0000256" key="5">
    <source>
        <dbReference type="ARBA" id="ARBA00022692"/>
    </source>
</evidence>
<comment type="cofactor">
    <cofactor evidence="12 14">
        <name>Mg(2+)</name>
        <dbReference type="ChEBI" id="CHEBI:18420"/>
    </cofactor>
</comment>
<keyword evidence="12 14" id="KW-0460">Magnesium</keyword>
<gene>
    <name evidence="12 15" type="primary">mraY</name>
    <name evidence="15" type="ORF">Pan241w_24980</name>
</gene>
<feature type="transmembrane region" description="Helical" evidence="12">
    <location>
        <begin position="345"/>
        <end position="367"/>
    </location>
</feature>
<dbReference type="KEGG" id="gaz:Pan241w_24980"/>
<dbReference type="PROSITE" id="PS01348">
    <property type="entry name" value="MRAY_2"/>
    <property type="match status" value="1"/>
</dbReference>
<reference evidence="15 16" key="1">
    <citation type="submission" date="2019-02" db="EMBL/GenBank/DDBJ databases">
        <title>Deep-cultivation of Planctomycetes and their phenomic and genomic characterization uncovers novel biology.</title>
        <authorList>
            <person name="Wiegand S."/>
            <person name="Jogler M."/>
            <person name="Boedeker C."/>
            <person name="Pinto D."/>
            <person name="Vollmers J."/>
            <person name="Rivas-Marin E."/>
            <person name="Kohn T."/>
            <person name="Peeters S.H."/>
            <person name="Heuer A."/>
            <person name="Rast P."/>
            <person name="Oberbeckmann S."/>
            <person name="Bunk B."/>
            <person name="Jeske O."/>
            <person name="Meyerdierks A."/>
            <person name="Storesund J.E."/>
            <person name="Kallscheuer N."/>
            <person name="Luecker S."/>
            <person name="Lage O.M."/>
            <person name="Pohl T."/>
            <person name="Merkel B.J."/>
            <person name="Hornburger P."/>
            <person name="Mueller R.-W."/>
            <person name="Bruemmer F."/>
            <person name="Labrenz M."/>
            <person name="Spormann A.M."/>
            <person name="Op den Camp H."/>
            <person name="Overmann J."/>
            <person name="Amann R."/>
            <person name="Jetten M.S.M."/>
            <person name="Mascher T."/>
            <person name="Medema M.H."/>
            <person name="Devos D.P."/>
            <person name="Kaster A.-K."/>
            <person name="Ovreas L."/>
            <person name="Rohde M."/>
            <person name="Galperin M.Y."/>
            <person name="Jogler C."/>
        </authorList>
    </citation>
    <scope>NUCLEOTIDE SEQUENCE [LARGE SCALE GENOMIC DNA]</scope>
    <source>
        <strain evidence="15 16">Pan241w</strain>
    </source>
</reference>
<evidence type="ECO:0000256" key="6">
    <source>
        <dbReference type="ARBA" id="ARBA00022960"/>
    </source>
</evidence>
<organism evidence="15 16">
    <name type="scientific">Gimesia alba</name>
    <dbReference type="NCBI Taxonomy" id="2527973"/>
    <lineage>
        <taxon>Bacteria</taxon>
        <taxon>Pseudomonadati</taxon>
        <taxon>Planctomycetota</taxon>
        <taxon>Planctomycetia</taxon>
        <taxon>Planctomycetales</taxon>
        <taxon>Planctomycetaceae</taxon>
        <taxon>Gimesia</taxon>
    </lineage>
</organism>
<keyword evidence="4 12" id="KW-0808">Transferase</keyword>
<dbReference type="GO" id="GO:0046872">
    <property type="term" value="F:metal ion binding"/>
    <property type="evidence" value="ECO:0007669"/>
    <property type="project" value="UniProtKB-KW"/>
</dbReference>
<keyword evidence="12" id="KW-1003">Cell membrane</keyword>
<proteinExistence type="inferred from homology"/>
<evidence type="ECO:0000256" key="9">
    <source>
        <dbReference type="ARBA" id="ARBA00023136"/>
    </source>
</evidence>
<dbReference type="GO" id="GO:0005886">
    <property type="term" value="C:plasma membrane"/>
    <property type="evidence" value="ECO:0007669"/>
    <property type="project" value="UniProtKB-SubCell"/>
</dbReference>
<dbReference type="GO" id="GO:0009252">
    <property type="term" value="P:peptidoglycan biosynthetic process"/>
    <property type="evidence" value="ECO:0007669"/>
    <property type="project" value="UniProtKB-UniRule"/>
</dbReference>
<dbReference type="InterPro" id="IPR000715">
    <property type="entry name" value="Glycosyl_transferase_4"/>
</dbReference>
<dbReference type="GO" id="GO:0008360">
    <property type="term" value="P:regulation of cell shape"/>
    <property type="evidence" value="ECO:0007669"/>
    <property type="project" value="UniProtKB-KW"/>
</dbReference>
<dbReference type="Proteomes" id="UP000317171">
    <property type="component" value="Chromosome"/>
</dbReference>
<accession>A0A517REV5</accession>
<dbReference type="EMBL" id="CP036269">
    <property type="protein sequence ID" value="QDT42414.1"/>
    <property type="molecule type" value="Genomic_DNA"/>
</dbReference>
<dbReference type="GO" id="GO:0051301">
    <property type="term" value="P:cell division"/>
    <property type="evidence" value="ECO:0007669"/>
    <property type="project" value="UniProtKB-KW"/>
</dbReference>
<evidence type="ECO:0000256" key="2">
    <source>
        <dbReference type="ARBA" id="ARBA00005583"/>
    </source>
</evidence>
<dbReference type="GO" id="GO:0051992">
    <property type="term" value="F:UDP-N-acetylmuramoyl-L-alanyl-D-glutamyl-meso-2,6-diaminopimelyl-D-alanyl-D-alanine:undecaprenyl-phosphate transferase activity"/>
    <property type="evidence" value="ECO:0007669"/>
    <property type="project" value="RHEA"/>
</dbReference>
<dbReference type="InterPro" id="IPR018480">
    <property type="entry name" value="PNAcMuramoyl-5peptid_Trfase_CS"/>
</dbReference>
<feature type="transmembrane region" description="Helical" evidence="12">
    <location>
        <begin position="28"/>
        <end position="51"/>
    </location>
</feature>
<dbReference type="GO" id="GO:0071555">
    <property type="term" value="P:cell wall organization"/>
    <property type="evidence" value="ECO:0007669"/>
    <property type="project" value="UniProtKB-KW"/>
</dbReference>
<dbReference type="PANTHER" id="PTHR22926">
    <property type="entry name" value="PHOSPHO-N-ACETYLMURAMOYL-PENTAPEPTIDE-TRANSFERASE"/>
    <property type="match status" value="1"/>
</dbReference>
<keyword evidence="9 12" id="KW-0472">Membrane</keyword>
<evidence type="ECO:0000256" key="12">
    <source>
        <dbReference type="HAMAP-Rule" id="MF_00038"/>
    </source>
</evidence>
<dbReference type="RefSeq" id="WP_145215602.1">
    <property type="nucleotide sequence ID" value="NZ_CP036269.1"/>
</dbReference>
<dbReference type="NCBIfam" id="TIGR00445">
    <property type="entry name" value="mraY"/>
    <property type="match status" value="1"/>
</dbReference>
<dbReference type="GO" id="GO:0008963">
    <property type="term" value="F:phospho-N-acetylmuramoyl-pentapeptide-transferase activity"/>
    <property type="evidence" value="ECO:0007669"/>
    <property type="project" value="UniProtKB-UniRule"/>
</dbReference>
<dbReference type="PANTHER" id="PTHR22926:SF5">
    <property type="entry name" value="PHOSPHO-N-ACETYLMURAMOYL-PENTAPEPTIDE-TRANSFERASE HOMOLOG"/>
    <property type="match status" value="1"/>
</dbReference>
<evidence type="ECO:0000313" key="16">
    <source>
        <dbReference type="Proteomes" id="UP000317171"/>
    </source>
</evidence>
<feature type="binding site" evidence="14">
    <location>
        <position position="199"/>
    </location>
    <ligand>
        <name>Mg(2+)</name>
        <dbReference type="ChEBI" id="CHEBI:18420"/>
    </ligand>
</feature>
<protein>
    <recommendedName>
        <fullName evidence="12 13">Phospho-N-acetylmuramoyl-pentapeptide-transferase</fullName>
        <ecNumber evidence="12 13">2.7.8.13</ecNumber>
    </recommendedName>
    <alternativeName>
        <fullName evidence="12">UDP-MurNAc-pentapeptide phosphotransferase</fullName>
    </alternativeName>
</protein>
<keyword evidence="12 14" id="KW-0479">Metal-binding</keyword>
<keyword evidence="5 12" id="KW-0812">Transmembrane</keyword>
<feature type="transmembrane region" description="Helical" evidence="12">
    <location>
        <begin position="105"/>
        <end position="121"/>
    </location>
</feature>
<feature type="transmembrane region" description="Helical" evidence="12">
    <location>
        <begin position="177"/>
        <end position="194"/>
    </location>
</feature>